<evidence type="ECO:0000256" key="1">
    <source>
        <dbReference type="SAM" id="MobiDB-lite"/>
    </source>
</evidence>
<dbReference type="SMART" id="SM00316">
    <property type="entry name" value="S1"/>
    <property type="match status" value="1"/>
</dbReference>
<gene>
    <name evidence="3" type="ORF">WJX72_010221</name>
</gene>
<proteinExistence type="predicted"/>
<dbReference type="Gene3D" id="1.10.150.310">
    <property type="entry name" value="Tex RuvX-like domain-like"/>
    <property type="match status" value="1"/>
</dbReference>
<sequence length="815" mass="87367">MAPKRDREQDESVAAQRKRQRPDHSAGIYPRLAGELQIGLQQVQAAVSLLQEGCTVPFIARYRKEATQNLSDIQLRMLVKKLATAESLGQRRQAVLAQLKNLGVLTRQVEHAVNNASSLTALEDLYQPYKQKKGTKAAAALAKGLGPLADALLSGKPALHPDALADMYSQAVKDAPQQAKPAARADALKEVQCIIAERATDVAEAREAARRQARAYGSLTSSRKAVKASQKQADANSGRQDAETYELYFDFNCTIRQLKPHQVLAINRGESRGVLAISLLWDTQLAAASCLRGVLHQHGSSESGHPPAHLRLVKQAIQEGVAKRLKGIIDRELRAELTETATQQALDTFARNLHKLLLAPPLRDTVILGIDPAYRTGCKCAVIDATGAIKATAVLYPHPPAAPEKRKHAPGMLQGLIKQHAVRAVAIGNGTAAQETQAFVAEILSDYNKANQGPRESHVSWCIVNEAGASIYSASELASKELPDLDVTLRGAVSIARRLADPLAELIKVEPQHIGVGLYQHDMKAPRLNEELRGTVEAAVNSVGVELNSASAALLSYVAGLNRAVGQQLVEHRTKAGPFKSRAQLLKVKGLGPKTFQQAAGFLRVAAAANALDNTAVHPESYPAAAALVRAALQEQCMEAANQAKAARPTGSKTAPTKASAAESCSPADLEQAKPRLQAWCQSTPEQQAALAQQVGLGALTLRDMLEALCMPGRDVRTEAAPPPMRTTAAGWLADLRVGMELDGVVRNVVSYGAFVDCNVQRDGLLHISAYKQAHGSKGQDMQECLGVGDAIRVRVVSVDTQKGRYGLASVWQDA</sequence>
<dbReference type="InterPro" id="IPR010994">
    <property type="entry name" value="RuvA_2-like"/>
</dbReference>
<dbReference type="Pfam" id="PF22706">
    <property type="entry name" value="Tex_central_region"/>
    <property type="match status" value="1"/>
</dbReference>
<dbReference type="Proteomes" id="UP001489004">
    <property type="component" value="Unassembled WGS sequence"/>
</dbReference>
<dbReference type="SUPFAM" id="SSF50249">
    <property type="entry name" value="Nucleic acid-binding proteins"/>
    <property type="match status" value="1"/>
</dbReference>
<dbReference type="FunFam" id="1.10.10.650:FF:000001">
    <property type="entry name" value="S1 RNA-binding domain 1"/>
    <property type="match status" value="1"/>
</dbReference>
<dbReference type="InterPro" id="IPR012340">
    <property type="entry name" value="NA-bd_OB-fold"/>
</dbReference>
<dbReference type="InterPro" id="IPR018974">
    <property type="entry name" value="Tex-like_N"/>
</dbReference>
<feature type="domain" description="S1 motif" evidence="2">
    <location>
        <begin position="739"/>
        <end position="811"/>
    </location>
</feature>
<dbReference type="InterPro" id="IPR012337">
    <property type="entry name" value="RNaseH-like_sf"/>
</dbReference>
<dbReference type="Pfam" id="PF00575">
    <property type="entry name" value="S1"/>
    <property type="match status" value="1"/>
</dbReference>
<dbReference type="GO" id="GO:0003729">
    <property type="term" value="F:mRNA binding"/>
    <property type="evidence" value="ECO:0007669"/>
    <property type="project" value="TreeGrafter"/>
</dbReference>
<dbReference type="Pfam" id="PF16921">
    <property type="entry name" value="Tex_YqgF"/>
    <property type="match status" value="1"/>
</dbReference>
<evidence type="ECO:0000259" key="2">
    <source>
        <dbReference type="PROSITE" id="PS50126"/>
    </source>
</evidence>
<dbReference type="Gene3D" id="3.30.420.140">
    <property type="entry name" value="YqgF/RNase H-like domain"/>
    <property type="match status" value="1"/>
</dbReference>
<dbReference type="SUPFAM" id="SSF158832">
    <property type="entry name" value="Tex N-terminal region-like"/>
    <property type="match status" value="1"/>
</dbReference>
<dbReference type="GO" id="GO:0003735">
    <property type="term" value="F:structural constituent of ribosome"/>
    <property type="evidence" value="ECO:0007669"/>
    <property type="project" value="TreeGrafter"/>
</dbReference>
<dbReference type="InterPro" id="IPR023323">
    <property type="entry name" value="Tex-like_dom_sf"/>
</dbReference>
<dbReference type="GO" id="GO:0006412">
    <property type="term" value="P:translation"/>
    <property type="evidence" value="ECO:0007669"/>
    <property type="project" value="TreeGrafter"/>
</dbReference>
<dbReference type="PROSITE" id="PS50126">
    <property type="entry name" value="S1"/>
    <property type="match status" value="1"/>
</dbReference>
<dbReference type="InterPro" id="IPR003029">
    <property type="entry name" value="S1_domain"/>
</dbReference>
<dbReference type="InterPro" id="IPR050437">
    <property type="entry name" value="Ribos_protein_bS1-like"/>
</dbReference>
<dbReference type="SUPFAM" id="SSF53098">
    <property type="entry name" value="Ribonuclease H-like"/>
    <property type="match status" value="1"/>
</dbReference>
<dbReference type="Gene3D" id="1.10.3500.10">
    <property type="entry name" value="Tex N-terminal region-like"/>
    <property type="match status" value="1"/>
</dbReference>
<dbReference type="InterPro" id="IPR023319">
    <property type="entry name" value="Tex-like_HTH_dom_sf"/>
</dbReference>
<dbReference type="PANTHER" id="PTHR10724:SF10">
    <property type="entry name" value="S1 RNA-BINDING DOMAIN-CONTAINING PROTEIN 1"/>
    <property type="match status" value="1"/>
</dbReference>
<dbReference type="InterPro" id="IPR041692">
    <property type="entry name" value="HHH_9"/>
</dbReference>
<reference evidence="3 4" key="1">
    <citation type="journal article" date="2024" name="Nat. Commun.">
        <title>Phylogenomics reveals the evolutionary origins of lichenization in chlorophyte algae.</title>
        <authorList>
            <person name="Puginier C."/>
            <person name="Libourel C."/>
            <person name="Otte J."/>
            <person name="Skaloud P."/>
            <person name="Haon M."/>
            <person name="Grisel S."/>
            <person name="Petersen M."/>
            <person name="Berrin J.G."/>
            <person name="Delaux P.M."/>
            <person name="Dal Grande F."/>
            <person name="Keller J."/>
        </authorList>
    </citation>
    <scope>NUCLEOTIDE SEQUENCE [LARGE SCALE GENOMIC DNA]</scope>
    <source>
        <strain evidence="3 4">SAG 2043</strain>
    </source>
</reference>
<dbReference type="InterPro" id="IPR055179">
    <property type="entry name" value="Tex-like_central_region"/>
</dbReference>
<feature type="region of interest" description="Disordered" evidence="1">
    <location>
        <begin position="1"/>
        <end position="25"/>
    </location>
</feature>
<dbReference type="GO" id="GO:0006139">
    <property type="term" value="P:nucleobase-containing compound metabolic process"/>
    <property type="evidence" value="ECO:0007669"/>
    <property type="project" value="InterPro"/>
</dbReference>
<dbReference type="PANTHER" id="PTHR10724">
    <property type="entry name" value="30S RIBOSOMAL PROTEIN S1"/>
    <property type="match status" value="1"/>
</dbReference>
<feature type="compositionally biased region" description="Basic and acidic residues" evidence="1">
    <location>
        <begin position="1"/>
        <end position="10"/>
    </location>
</feature>
<dbReference type="Pfam" id="PF17674">
    <property type="entry name" value="HHH_9"/>
    <property type="match status" value="1"/>
</dbReference>
<dbReference type="SMART" id="SM00732">
    <property type="entry name" value="YqgFc"/>
    <property type="match status" value="1"/>
</dbReference>
<organism evidence="3 4">
    <name type="scientific">[Myrmecia] bisecta</name>
    <dbReference type="NCBI Taxonomy" id="41462"/>
    <lineage>
        <taxon>Eukaryota</taxon>
        <taxon>Viridiplantae</taxon>
        <taxon>Chlorophyta</taxon>
        <taxon>core chlorophytes</taxon>
        <taxon>Trebouxiophyceae</taxon>
        <taxon>Trebouxiales</taxon>
        <taxon>Trebouxiaceae</taxon>
        <taxon>Myrmecia</taxon>
    </lineage>
</organism>
<dbReference type="Pfam" id="PF09371">
    <property type="entry name" value="Tex_N"/>
    <property type="match status" value="1"/>
</dbReference>
<evidence type="ECO:0000313" key="3">
    <source>
        <dbReference type="EMBL" id="KAK9824434.1"/>
    </source>
</evidence>
<dbReference type="InterPro" id="IPR006641">
    <property type="entry name" value="YqgF/RNaseH-like_dom"/>
</dbReference>
<dbReference type="FunFam" id="3.30.420.140:FF:000001">
    <property type="entry name" value="RNA-binding transcriptional accessory protein"/>
    <property type="match status" value="1"/>
</dbReference>
<dbReference type="Gene3D" id="1.10.10.650">
    <property type="entry name" value="RuvA domain 2-like"/>
    <property type="match status" value="1"/>
</dbReference>
<dbReference type="InterPro" id="IPR032639">
    <property type="entry name" value="Tex_YqgF"/>
</dbReference>
<accession>A0AAW1QSI2</accession>
<dbReference type="EMBL" id="JALJOR010000002">
    <property type="protein sequence ID" value="KAK9824434.1"/>
    <property type="molecule type" value="Genomic_DNA"/>
</dbReference>
<dbReference type="AlphaFoldDB" id="A0AAW1QSI2"/>
<comment type="caution">
    <text evidence="3">The sequence shown here is derived from an EMBL/GenBank/DDBJ whole genome shotgun (WGS) entry which is preliminary data.</text>
</comment>
<dbReference type="Pfam" id="PF12836">
    <property type="entry name" value="HHH_3"/>
    <property type="match status" value="1"/>
</dbReference>
<dbReference type="InterPro" id="IPR037027">
    <property type="entry name" value="YqgF/RNaseH-like_dom_sf"/>
</dbReference>
<evidence type="ECO:0000313" key="4">
    <source>
        <dbReference type="Proteomes" id="UP001489004"/>
    </source>
</evidence>
<dbReference type="SUPFAM" id="SSF47781">
    <property type="entry name" value="RuvA domain 2-like"/>
    <property type="match status" value="1"/>
</dbReference>
<protein>
    <recommendedName>
        <fullName evidence="2">S1 motif domain-containing protein</fullName>
    </recommendedName>
</protein>
<dbReference type="Gene3D" id="2.40.50.140">
    <property type="entry name" value="Nucleic acid-binding proteins"/>
    <property type="match status" value="1"/>
</dbReference>
<name>A0AAW1QSI2_9CHLO</name>
<keyword evidence="4" id="KW-1185">Reference proteome</keyword>